<dbReference type="AlphaFoldDB" id="A0A1S7LIT0"/>
<sequence>MRLRWTAAGMLEAQKGFQRLRAYRQLPQLKVKLEEHTQKTLAEMSLQKQSEAA</sequence>
<protein>
    <submittedName>
        <fullName evidence="1">Uncharacterized protein</fullName>
    </submittedName>
</protein>
<proteinExistence type="predicted"/>
<accession>A0A1S7LIT0</accession>
<reference evidence="1" key="1">
    <citation type="submission" date="2015-04" db="EMBL/GenBank/DDBJ databases">
        <authorList>
            <person name="Syromyatnikov M.Y."/>
            <person name="Popov V.N."/>
        </authorList>
    </citation>
    <scope>NUCLEOTIDE SEQUENCE</scope>
    <source>
        <strain evidence="1">MO-1</strain>
    </source>
</reference>
<dbReference type="EMBL" id="LO017727">
    <property type="protein sequence ID" value="CRH06518.1"/>
    <property type="molecule type" value="Genomic_DNA"/>
</dbReference>
<name>A0A1S7LIT0_MAGMO</name>
<gene>
    <name evidence="1" type="ORF">MAGMO_2358</name>
</gene>
<organism evidence="1">
    <name type="scientific">Magnetococcus massalia (strain MO-1)</name>
    <dbReference type="NCBI Taxonomy" id="451514"/>
    <lineage>
        <taxon>Bacteria</taxon>
        <taxon>Pseudomonadati</taxon>
        <taxon>Pseudomonadota</taxon>
        <taxon>Magnetococcia</taxon>
        <taxon>Magnetococcales</taxon>
        <taxon>Magnetococcaceae</taxon>
        <taxon>Magnetococcus</taxon>
    </lineage>
</organism>
<evidence type="ECO:0000313" key="1">
    <source>
        <dbReference type="EMBL" id="CRH06518.1"/>
    </source>
</evidence>